<dbReference type="InterPro" id="IPR005290">
    <property type="entry name" value="Ribosomal_uS15_bac-type"/>
</dbReference>
<evidence type="ECO:0000256" key="4">
    <source>
        <dbReference type="HAMAP-Rule" id="MF_01343"/>
    </source>
</evidence>
<evidence type="ECO:0000313" key="8">
    <source>
        <dbReference type="Proteomes" id="UP000177197"/>
    </source>
</evidence>
<evidence type="ECO:0000256" key="3">
    <source>
        <dbReference type="ARBA" id="ARBA00064542"/>
    </source>
</evidence>
<dbReference type="Gene3D" id="1.10.287.10">
    <property type="entry name" value="S15/NS1, RNA-binding"/>
    <property type="match status" value="1"/>
</dbReference>
<dbReference type="EMBL" id="MEYV01000013">
    <property type="protein sequence ID" value="OGD40048.1"/>
    <property type="molecule type" value="Genomic_DNA"/>
</dbReference>
<comment type="subunit">
    <text evidence="3 4">Part of the 30S ribosomal subunit. Forms a bridge to the 50S subunit in the 70S ribosome, contacting the 23S rRNA.</text>
</comment>
<keyword evidence="1 4" id="KW-0689">Ribosomal protein</keyword>
<dbReference type="Pfam" id="PF00312">
    <property type="entry name" value="Ribosomal_S15"/>
    <property type="match status" value="1"/>
</dbReference>
<dbReference type="Proteomes" id="UP000177197">
    <property type="component" value="Unassembled WGS sequence"/>
</dbReference>
<keyword evidence="2 4" id="KW-0687">Ribonucleoprotein</keyword>
<name>A0A1F5CB65_9BACT</name>
<reference evidence="7 8" key="1">
    <citation type="journal article" date="2016" name="Nat. Commun.">
        <title>Thousands of microbial genomes shed light on interconnected biogeochemical processes in an aquifer system.</title>
        <authorList>
            <person name="Anantharaman K."/>
            <person name="Brown C.T."/>
            <person name="Hug L.A."/>
            <person name="Sharon I."/>
            <person name="Castelle C.J."/>
            <person name="Probst A.J."/>
            <person name="Thomas B.C."/>
            <person name="Singh A."/>
            <person name="Wilkins M.J."/>
            <person name="Karaoz U."/>
            <person name="Brodie E.L."/>
            <person name="Williams K.H."/>
            <person name="Hubbard S.S."/>
            <person name="Banfield J.F."/>
        </authorList>
    </citation>
    <scope>NUCLEOTIDE SEQUENCE [LARGE SCALE GENOMIC DNA]</scope>
</reference>
<comment type="function">
    <text evidence="4">Forms an intersubunit bridge (bridge B4) with the 23S rRNA of the 50S subunit in the ribosome.</text>
</comment>
<evidence type="ECO:0000256" key="2">
    <source>
        <dbReference type="ARBA" id="ARBA00023274"/>
    </source>
</evidence>
<comment type="caution">
    <text evidence="7">The sequence shown here is derived from an EMBL/GenBank/DDBJ whole genome shotgun (WGS) entry which is preliminary data.</text>
</comment>
<evidence type="ECO:0000256" key="6">
    <source>
        <dbReference type="RuleBase" id="RU004524"/>
    </source>
</evidence>
<dbReference type="SMART" id="SM01387">
    <property type="entry name" value="Ribosomal_S15"/>
    <property type="match status" value="1"/>
</dbReference>
<dbReference type="HAMAP" id="MF_01343_B">
    <property type="entry name" value="Ribosomal_uS15_B"/>
    <property type="match status" value="1"/>
</dbReference>
<evidence type="ECO:0000256" key="5">
    <source>
        <dbReference type="RuleBase" id="RU003919"/>
    </source>
</evidence>
<dbReference type="GO" id="GO:0006412">
    <property type="term" value="P:translation"/>
    <property type="evidence" value="ECO:0007669"/>
    <property type="project" value="UniProtKB-UniRule"/>
</dbReference>
<dbReference type="SUPFAM" id="SSF47060">
    <property type="entry name" value="S15/NS1 RNA-binding domain"/>
    <property type="match status" value="1"/>
</dbReference>
<keyword evidence="4 6" id="KW-0694">RNA-binding</keyword>
<dbReference type="FunFam" id="1.10.287.10:FF:000002">
    <property type="entry name" value="30S ribosomal protein S15"/>
    <property type="match status" value="1"/>
</dbReference>
<accession>A0A1F5CB65</accession>
<dbReference type="InterPro" id="IPR009068">
    <property type="entry name" value="uS15_NS1_RNA-bd_sf"/>
</dbReference>
<comment type="similarity">
    <text evidence="4 5">Belongs to the universal ribosomal protein uS15 family.</text>
</comment>
<evidence type="ECO:0000256" key="1">
    <source>
        <dbReference type="ARBA" id="ARBA00022980"/>
    </source>
</evidence>
<comment type="function">
    <text evidence="4 6">One of the primary rRNA binding proteins, it binds directly to 16S rRNA where it helps nucleate assembly of the platform of the 30S subunit by binding and bridging several RNA helices of the 16S rRNA.</text>
</comment>
<evidence type="ECO:0000313" key="7">
    <source>
        <dbReference type="EMBL" id="OGD40048.1"/>
    </source>
</evidence>
<sequence>MLTTVEKEKVMAKYKIHERDTGSSEVQVALLTEQIGQLTKHLKKHPKDNHSRRGLLGMVSSRKKLLDYLSKEDSKRYNSIIKKLDLKR</sequence>
<dbReference type="GO" id="GO:0022627">
    <property type="term" value="C:cytosolic small ribosomal subunit"/>
    <property type="evidence" value="ECO:0007669"/>
    <property type="project" value="TreeGrafter"/>
</dbReference>
<dbReference type="CDD" id="cd00353">
    <property type="entry name" value="Ribosomal_S15p_S13e"/>
    <property type="match status" value="1"/>
</dbReference>
<organism evidence="7 8">
    <name type="scientific">Candidatus Azambacteria bacterium RIFCSPLOWO2_02_FULL_44_14</name>
    <dbReference type="NCBI Taxonomy" id="1797306"/>
    <lineage>
        <taxon>Bacteria</taxon>
        <taxon>Candidatus Azamiibacteriota</taxon>
    </lineage>
</organism>
<dbReference type="GO" id="GO:0019843">
    <property type="term" value="F:rRNA binding"/>
    <property type="evidence" value="ECO:0007669"/>
    <property type="project" value="UniProtKB-UniRule"/>
</dbReference>
<gene>
    <name evidence="4" type="primary">rpsO</name>
    <name evidence="7" type="ORF">A3I30_02360</name>
</gene>
<dbReference type="PANTHER" id="PTHR23321:SF26">
    <property type="entry name" value="SMALL RIBOSOMAL SUBUNIT PROTEIN US15M"/>
    <property type="match status" value="1"/>
</dbReference>
<dbReference type="GO" id="GO:0003735">
    <property type="term" value="F:structural constituent of ribosome"/>
    <property type="evidence" value="ECO:0007669"/>
    <property type="project" value="InterPro"/>
</dbReference>
<proteinExistence type="inferred from homology"/>
<dbReference type="PROSITE" id="PS00362">
    <property type="entry name" value="RIBOSOMAL_S15"/>
    <property type="match status" value="1"/>
</dbReference>
<dbReference type="AlphaFoldDB" id="A0A1F5CB65"/>
<keyword evidence="4 6" id="KW-0699">rRNA-binding</keyword>
<dbReference type="PANTHER" id="PTHR23321">
    <property type="entry name" value="RIBOSOMAL PROTEIN S15, BACTERIAL AND ORGANELLAR"/>
    <property type="match status" value="1"/>
</dbReference>
<dbReference type="InterPro" id="IPR000589">
    <property type="entry name" value="Ribosomal_uS15"/>
</dbReference>
<protein>
    <recommendedName>
        <fullName evidence="4">Small ribosomal subunit protein uS15</fullName>
    </recommendedName>
</protein>
<dbReference type="Gene3D" id="6.10.250.3130">
    <property type="match status" value="1"/>
</dbReference>
<dbReference type="NCBIfam" id="TIGR00952">
    <property type="entry name" value="S15_bact"/>
    <property type="match status" value="1"/>
</dbReference>